<dbReference type="Proteomes" id="UP000768471">
    <property type="component" value="Unassembled WGS sequence"/>
</dbReference>
<evidence type="ECO:0000256" key="1">
    <source>
        <dbReference type="SAM" id="Phobius"/>
    </source>
</evidence>
<name>A0ABS0N979_9NEIS</name>
<keyword evidence="1" id="KW-0472">Membrane</keyword>
<evidence type="ECO:0000313" key="2">
    <source>
        <dbReference type="EMBL" id="MBH5328848.1"/>
    </source>
</evidence>
<dbReference type="EMBL" id="JACSGR010000003">
    <property type="protein sequence ID" value="MBH5328848.1"/>
    <property type="molecule type" value="Genomic_DNA"/>
</dbReference>
<keyword evidence="1" id="KW-1133">Transmembrane helix</keyword>
<organism evidence="2 3">
    <name type="scientific">Eikenella glucosivorans</name>
    <dbReference type="NCBI Taxonomy" id="2766967"/>
    <lineage>
        <taxon>Bacteria</taxon>
        <taxon>Pseudomonadati</taxon>
        <taxon>Pseudomonadota</taxon>
        <taxon>Betaproteobacteria</taxon>
        <taxon>Neisseriales</taxon>
        <taxon>Neisseriaceae</taxon>
        <taxon>Eikenella</taxon>
    </lineage>
</organism>
<sequence length="62" mass="6658">MLTFVILMIPLVNLVMVVVWAIGAGGTNPSKANFFRAYLLLCAIVVVLAFGIMAIVGYSLNQ</sequence>
<reference evidence="2 3" key="1">
    <citation type="submission" date="2020-09" db="EMBL/GenBank/DDBJ databases">
        <title>Eikenella S3660 sp. nov., isolated from a throat swab.</title>
        <authorList>
            <person name="Buhl M."/>
        </authorList>
    </citation>
    <scope>NUCLEOTIDE SEQUENCE [LARGE SCALE GENOMIC DNA]</scope>
    <source>
        <strain evidence="2 3">S3360</strain>
    </source>
</reference>
<proteinExistence type="predicted"/>
<keyword evidence="1" id="KW-0812">Transmembrane</keyword>
<accession>A0ABS0N979</accession>
<evidence type="ECO:0000313" key="3">
    <source>
        <dbReference type="Proteomes" id="UP000768471"/>
    </source>
</evidence>
<comment type="caution">
    <text evidence="2">The sequence shown here is derived from an EMBL/GenBank/DDBJ whole genome shotgun (WGS) entry which is preliminary data.</text>
</comment>
<gene>
    <name evidence="2" type="ORF">H9Q10_04100</name>
</gene>
<feature type="transmembrane region" description="Helical" evidence="1">
    <location>
        <begin position="6"/>
        <end position="25"/>
    </location>
</feature>
<protein>
    <submittedName>
        <fullName evidence="2">Uncharacterized protein</fullName>
    </submittedName>
</protein>
<feature type="transmembrane region" description="Helical" evidence="1">
    <location>
        <begin position="37"/>
        <end position="60"/>
    </location>
</feature>
<keyword evidence="3" id="KW-1185">Reference proteome</keyword>